<feature type="domain" description="RRM" evidence="10">
    <location>
        <begin position="255"/>
        <end position="339"/>
    </location>
</feature>
<dbReference type="InterPro" id="IPR000467">
    <property type="entry name" value="G_patch_dom"/>
</dbReference>
<keyword evidence="3 8" id="KW-0694">RNA-binding</keyword>
<proteinExistence type="predicted"/>
<dbReference type="OrthoDB" id="5411533at2759"/>
<name>A0A7I8VH22_9ANNE</name>
<feature type="compositionally biased region" description="Low complexity" evidence="9">
    <location>
        <begin position="31"/>
        <end position="45"/>
    </location>
</feature>
<dbReference type="GO" id="GO:0000380">
    <property type="term" value="P:alternative mRNA splicing, via spliceosome"/>
    <property type="evidence" value="ECO:0007669"/>
    <property type="project" value="TreeGrafter"/>
</dbReference>
<feature type="region of interest" description="Disordered" evidence="9">
    <location>
        <begin position="31"/>
        <end position="52"/>
    </location>
</feature>
<dbReference type="GO" id="GO:0045292">
    <property type="term" value="P:mRNA cis splicing, via spliceosome"/>
    <property type="evidence" value="ECO:0007669"/>
    <property type="project" value="UniProtKB-UniRule"/>
</dbReference>
<dbReference type="GO" id="GO:0003723">
    <property type="term" value="F:RNA binding"/>
    <property type="evidence" value="ECO:0007669"/>
    <property type="project" value="UniProtKB-UniRule"/>
</dbReference>
<evidence type="ECO:0000313" key="13">
    <source>
        <dbReference type="Proteomes" id="UP000549394"/>
    </source>
</evidence>
<dbReference type="InterPro" id="IPR000504">
    <property type="entry name" value="RRM_dom"/>
</dbReference>
<sequence>MSLYDDIELQGVDKGSGNSLHMLQSQLAARKAAASTKTPTTRRTPITGFPKEQEKGNVRYNQHTGMIESVRPPFLGTELTPSSLLGSLTDEYNPLQPNEYDSFKKLKTKGKVEEEKKMPECDEEEEEERKRRLAKKSFIAPPQNLIEQDKQVLSESLPAPPTKDSKLIAEKIMNKMGWNAGQGLGKLEQGMSRALEVEKTSRKGGRIIHEKDLPPSPPEFPEGYPSVLGLGFAATQPLDKPPIENIGELLKNPSKVVVLRNMVGPGEVDDELEPETKGECQKYGPVVRCVIFELPDEIEENAVRIFVEFERVESATKAIIDLHGRFFGGRVVKANFYDNGKFERLELTDPLP</sequence>
<dbReference type="GO" id="GO:0071011">
    <property type="term" value="C:precatalytic spliceosome"/>
    <property type="evidence" value="ECO:0007669"/>
    <property type="project" value="TreeGrafter"/>
</dbReference>
<feature type="compositionally biased region" description="Basic and acidic residues" evidence="9">
    <location>
        <begin position="110"/>
        <end position="120"/>
    </location>
</feature>
<dbReference type="PROSITE" id="PS50102">
    <property type="entry name" value="RRM"/>
    <property type="match status" value="1"/>
</dbReference>
<comment type="subunit">
    <text evidence="8">Associates with the spliceosome.</text>
</comment>
<dbReference type="SMART" id="SM00443">
    <property type="entry name" value="G_patch"/>
    <property type="match status" value="1"/>
</dbReference>
<dbReference type="Proteomes" id="UP000549394">
    <property type="component" value="Unassembled WGS sequence"/>
</dbReference>
<feature type="region of interest" description="Disordered" evidence="9">
    <location>
        <begin position="199"/>
        <end position="219"/>
    </location>
</feature>
<gene>
    <name evidence="12" type="ORF">DGYR_LOCUS4366</name>
</gene>
<dbReference type="AlphaFoldDB" id="A0A7I8VH22"/>
<dbReference type="InterPro" id="IPR034653">
    <property type="entry name" value="SPF45_RRM"/>
</dbReference>
<keyword evidence="5 8" id="KW-0539">Nucleus</keyword>
<dbReference type="InterPro" id="IPR035979">
    <property type="entry name" value="RBD_domain_sf"/>
</dbReference>
<keyword evidence="2 8" id="KW-0507">mRNA processing</keyword>
<comment type="function">
    <text evidence="8">Splice factor that binds to the single-stranded 3'AG at the exon/intron border and promotes its utilization in the second catalytic step. Involved in the regulation of alternative splicing and the utilization of cryptic splice sites.</text>
</comment>
<dbReference type="GO" id="GO:0005654">
    <property type="term" value="C:nucleoplasm"/>
    <property type="evidence" value="ECO:0007669"/>
    <property type="project" value="UniProtKB-UniRule"/>
</dbReference>
<evidence type="ECO:0000256" key="8">
    <source>
        <dbReference type="PIRNR" id="PIRNR031066"/>
    </source>
</evidence>
<dbReference type="PROSITE" id="PS50174">
    <property type="entry name" value="G_PATCH"/>
    <property type="match status" value="1"/>
</dbReference>
<organism evidence="12 13">
    <name type="scientific">Dimorphilus gyrociliatus</name>
    <dbReference type="NCBI Taxonomy" id="2664684"/>
    <lineage>
        <taxon>Eukaryota</taxon>
        <taxon>Metazoa</taxon>
        <taxon>Spiralia</taxon>
        <taxon>Lophotrochozoa</taxon>
        <taxon>Annelida</taxon>
        <taxon>Polychaeta</taxon>
        <taxon>Polychaeta incertae sedis</taxon>
        <taxon>Dinophilidae</taxon>
        <taxon>Dimorphilus</taxon>
    </lineage>
</organism>
<dbReference type="InterPro" id="IPR003954">
    <property type="entry name" value="RRM_euk-type"/>
</dbReference>
<protein>
    <recommendedName>
        <fullName evidence="7 8">Splicing factor 45</fullName>
    </recommendedName>
    <alternativeName>
        <fullName evidence="8">RNA-binding motif protein 17</fullName>
    </alternativeName>
</protein>
<dbReference type="EMBL" id="CAJFCJ010000006">
    <property type="protein sequence ID" value="CAD5115647.1"/>
    <property type="molecule type" value="Genomic_DNA"/>
</dbReference>
<evidence type="ECO:0000259" key="11">
    <source>
        <dbReference type="PROSITE" id="PS50174"/>
    </source>
</evidence>
<dbReference type="CDD" id="cd12647">
    <property type="entry name" value="RRM_UHM_SPF45"/>
    <property type="match status" value="1"/>
</dbReference>
<dbReference type="PIRSF" id="PIRSF031066">
    <property type="entry name" value="Splicing_factor_SPF45"/>
    <property type="match status" value="1"/>
</dbReference>
<evidence type="ECO:0000256" key="9">
    <source>
        <dbReference type="SAM" id="MobiDB-lite"/>
    </source>
</evidence>
<evidence type="ECO:0000256" key="7">
    <source>
        <dbReference type="ARBA" id="ARBA00074919"/>
    </source>
</evidence>
<comment type="subcellular location">
    <subcellularLocation>
        <location evidence="1 8">Nucleus</location>
    </subcellularLocation>
</comment>
<comment type="subunit">
    <text evidence="6">Binds SXL. Associates with the spliceosome. Interacts with SF3B1, SF1 and U2AF2.</text>
</comment>
<evidence type="ECO:0000313" key="12">
    <source>
        <dbReference type="EMBL" id="CAD5115647.1"/>
    </source>
</evidence>
<evidence type="ECO:0000256" key="2">
    <source>
        <dbReference type="ARBA" id="ARBA00022664"/>
    </source>
</evidence>
<keyword evidence="8" id="KW-0747">Spliceosome</keyword>
<evidence type="ECO:0000256" key="4">
    <source>
        <dbReference type="ARBA" id="ARBA00023187"/>
    </source>
</evidence>
<keyword evidence="4 8" id="KW-0508">mRNA splicing</keyword>
<dbReference type="Pfam" id="PF00076">
    <property type="entry name" value="RRM_1"/>
    <property type="match status" value="1"/>
</dbReference>
<dbReference type="InterPro" id="IPR040052">
    <property type="entry name" value="RBM17"/>
</dbReference>
<dbReference type="SUPFAM" id="SSF54928">
    <property type="entry name" value="RNA-binding domain, RBD"/>
    <property type="match status" value="1"/>
</dbReference>
<feature type="region of interest" description="Disordered" evidence="9">
    <location>
        <begin position="110"/>
        <end position="141"/>
    </location>
</feature>
<dbReference type="PANTHER" id="PTHR13288:SF8">
    <property type="entry name" value="SPLICING FACTOR 45"/>
    <property type="match status" value="1"/>
</dbReference>
<dbReference type="PANTHER" id="PTHR13288">
    <property type="entry name" value="SPLICING FACTOR 45 SPF45"/>
    <property type="match status" value="1"/>
</dbReference>
<evidence type="ECO:0000256" key="3">
    <source>
        <dbReference type="ARBA" id="ARBA00022884"/>
    </source>
</evidence>
<dbReference type="SMART" id="SM00361">
    <property type="entry name" value="RRM_1"/>
    <property type="match status" value="1"/>
</dbReference>
<feature type="compositionally biased region" description="Basic and acidic residues" evidence="9">
    <location>
        <begin position="199"/>
        <end position="213"/>
    </location>
</feature>
<reference evidence="12 13" key="1">
    <citation type="submission" date="2020-08" db="EMBL/GenBank/DDBJ databases">
        <authorList>
            <person name="Hejnol A."/>
        </authorList>
    </citation>
    <scope>NUCLEOTIDE SEQUENCE [LARGE SCALE GENOMIC DNA]</scope>
</reference>
<evidence type="ECO:0000256" key="5">
    <source>
        <dbReference type="ARBA" id="ARBA00023242"/>
    </source>
</evidence>
<dbReference type="FunFam" id="3.30.70.330:FF:000079">
    <property type="entry name" value="Putative splicing factor 45"/>
    <property type="match status" value="1"/>
</dbReference>
<dbReference type="Pfam" id="PF01585">
    <property type="entry name" value="G-patch"/>
    <property type="match status" value="1"/>
</dbReference>
<evidence type="ECO:0000256" key="1">
    <source>
        <dbReference type="ARBA" id="ARBA00004123"/>
    </source>
</evidence>
<accession>A0A7I8VH22</accession>
<evidence type="ECO:0000259" key="10">
    <source>
        <dbReference type="PROSITE" id="PS50102"/>
    </source>
</evidence>
<comment type="caution">
    <text evidence="12">The sequence shown here is derived from an EMBL/GenBank/DDBJ whole genome shotgun (WGS) entry which is preliminary data.</text>
</comment>
<feature type="domain" description="G-patch" evidence="11">
    <location>
        <begin position="165"/>
        <end position="205"/>
    </location>
</feature>
<dbReference type="InterPro" id="IPR012677">
    <property type="entry name" value="Nucleotide-bd_a/b_plait_sf"/>
</dbReference>
<dbReference type="SMART" id="SM00360">
    <property type="entry name" value="RRM"/>
    <property type="match status" value="1"/>
</dbReference>
<evidence type="ECO:0000256" key="6">
    <source>
        <dbReference type="ARBA" id="ARBA00065586"/>
    </source>
</evidence>
<dbReference type="Gene3D" id="3.30.70.330">
    <property type="match status" value="1"/>
</dbReference>
<keyword evidence="13" id="KW-1185">Reference proteome</keyword>